<evidence type="ECO:0000256" key="4">
    <source>
        <dbReference type="ARBA" id="ARBA00022989"/>
    </source>
</evidence>
<evidence type="ECO:0000256" key="1">
    <source>
        <dbReference type="ARBA" id="ARBA00004141"/>
    </source>
</evidence>
<evidence type="ECO:0000256" key="6">
    <source>
        <dbReference type="SAM" id="Phobius"/>
    </source>
</evidence>
<reference evidence="7 8" key="1">
    <citation type="journal article" date="2016" name="Front. Microbiol.">
        <title>Fuerstia marisgermanicae gen. nov., sp. nov., an Unusual Member of the Phylum Planctomycetes from the German Wadden Sea.</title>
        <authorList>
            <person name="Kohn T."/>
            <person name="Heuer A."/>
            <person name="Jogler M."/>
            <person name="Vollmers J."/>
            <person name="Boedeker C."/>
            <person name="Bunk B."/>
            <person name="Rast P."/>
            <person name="Borchert D."/>
            <person name="Glockner I."/>
            <person name="Freese H.M."/>
            <person name="Klenk H.P."/>
            <person name="Overmann J."/>
            <person name="Kaster A.K."/>
            <person name="Rohde M."/>
            <person name="Wiegand S."/>
            <person name="Jogler C."/>
        </authorList>
    </citation>
    <scope>NUCLEOTIDE SEQUENCE [LARGE SCALE GENOMIC DNA]</scope>
    <source>
        <strain evidence="7 8">NH11</strain>
    </source>
</reference>
<keyword evidence="7" id="KW-0132">Cell division</keyword>
<protein>
    <submittedName>
        <fullName evidence="7">Cell division protein FtsW</fullName>
    </submittedName>
</protein>
<dbReference type="GO" id="GO:0032153">
    <property type="term" value="C:cell division site"/>
    <property type="evidence" value="ECO:0007669"/>
    <property type="project" value="TreeGrafter"/>
</dbReference>
<dbReference type="InterPro" id="IPR001182">
    <property type="entry name" value="FtsW/RodA"/>
</dbReference>
<dbReference type="Pfam" id="PF01098">
    <property type="entry name" value="FTSW_RODA_SPOVE"/>
    <property type="match status" value="1"/>
</dbReference>
<accession>A0A1P8WD51</accession>
<dbReference type="GO" id="GO:0015648">
    <property type="term" value="F:lipid-linked peptidoglycan transporter activity"/>
    <property type="evidence" value="ECO:0007669"/>
    <property type="project" value="TreeGrafter"/>
</dbReference>
<evidence type="ECO:0000313" key="8">
    <source>
        <dbReference type="Proteomes" id="UP000187735"/>
    </source>
</evidence>
<feature type="transmembrane region" description="Helical" evidence="6">
    <location>
        <begin position="55"/>
        <end position="72"/>
    </location>
</feature>
<dbReference type="OrthoDB" id="9812661at2"/>
<dbReference type="EMBL" id="CP017641">
    <property type="protein sequence ID" value="APZ91980.1"/>
    <property type="molecule type" value="Genomic_DNA"/>
</dbReference>
<evidence type="ECO:0000256" key="3">
    <source>
        <dbReference type="ARBA" id="ARBA00022960"/>
    </source>
</evidence>
<dbReference type="GO" id="GO:0005886">
    <property type="term" value="C:plasma membrane"/>
    <property type="evidence" value="ECO:0007669"/>
    <property type="project" value="TreeGrafter"/>
</dbReference>
<keyword evidence="3" id="KW-0133">Cell shape</keyword>
<name>A0A1P8WD51_9PLAN</name>
<sequence>MLISMIGLAGLNRADQLYGPSKLFERQLIWLTLSWTAMLLATSVPYRSLKHFSPWLYLGSLVLLTVVLFMPAVNGSRRWIPLGLFDFQPSEPARLAFILALAHYLMYRQTQRTVRGLIPPFVITVFPLMLILREPDLGTAMLFLPVLYTMLFAAGAKPVHLITAALVGVALLPVLWGQINDEQRSRVQMVFNQVDGGATPHDDGFHLHQSKQVLSLGGLWGSVSRDEPIIDDPSAYILPAARTDFILCLIGERYGIFGCAALLLLYAMIVVTGLRAAAKTREPFGRLVAAGIVAMLATQALINMSMTVGLMPITGITLPMCSYGGSSLLSTCFAMGLLMNIAMRPGYEVAGSPEWERRA</sequence>
<comment type="subcellular location">
    <subcellularLocation>
        <location evidence="1">Membrane</location>
        <topology evidence="1">Multi-pass membrane protein</topology>
    </subcellularLocation>
</comment>
<evidence type="ECO:0000313" key="7">
    <source>
        <dbReference type="EMBL" id="APZ91980.1"/>
    </source>
</evidence>
<evidence type="ECO:0000256" key="5">
    <source>
        <dbReference type="ARBA" id="ARBA00023136"/>
    </source>
</evidence>
<feature type="transmembrane region" description="Helical" evidence="6">
    <location>
        <begin position="137"/>
        <end position="154"/>
    </location>
</feature>
<dbReference type="AlphaFoldDB" id="A0A1P8WD51"/>
<feature type="transmembrane region" description="Helical" evidence="6">
    <location>
        <begin position="28"/>
        <end position="46"/>
    </location>
</feature>
<feature type="transmembrane region" description="Helical" evidence="6">
    <location>
        <begin position="322"/>
        <end position="342"/>
    </location>
</feature>
<keyword evidence="8" id="KW-1185">Reference proteome</keyword>
<feature type="transmembrane region" description="Helical" evidence="6">
    <location>
        <begin position="161"/>
        <end position="179"/>
    </location>
</feature>
<dbReference type="GO" id="GO:0008360">
    <property type="term" value="P:regulation of cell shape"/>
    <property type="evidence" value="ECO:0007669"/>
    <property type="project" value="UniProtKB-KW"/>
</dbReference>
<dbReference type="GO" id="GO:0051301">
    <property type="term" value="P:cell division"/>
    <property type="evidence" value="ECO:0007669"/>
    <property type="project" value="UniProtKB-KW"/>
</dbReference>
<organism evidence="7 8">
    <name type="scientific">Fuerstiella marisgermanici</name>
    <dbReference type="NCBI Taxonomy" id="1891926"/>
    <lineage>
        <taxon>Bacteria</taxon>
        <taxon>Pseudomonadati</taxon>
        <taxon>Planctomycetota</taxon>
        <taxon>Planctomycetia</taxon>
        <taxon>Planctomycetales</taxon>
        <taxon>Planctomycetaceae</taxon>
        <taxon>Fuerstiella</taxon>
    </lineage>
</organism>
<feature type="transmembrane region" description="Helical" evidence="6">
    <location>
        <begin position="114"/>
        <end position="131"/>
    </location>
</feature>
<dbReference type="KEGG" id="fmr:Fuma_01581"/>
<keyword evidence="2 6" id="KW-0812">Transmembrane</keyword>
<dbReference type="Proteomes" id="UP000187735">
    <property type="component" value="Chromosome"/>
</dbReference>
<dbReference type="RefSeq" id="WP_077028175.1">
    <property type="nucleotide sequence ID" value="NZ_CP017641.1"/>
</dbReference>
<keyword evidence="7" id="KW-0131">Cell cycle</keyword>
<keyword evidence="4 6" id="KW-1133">Transmembrane helix</keyword>
<keyword evidence="5 6" id="KW-0472">Membrane</keyword>
<gene>
    <name evidence="7" type="primary">ftsW_2</name>
    <name evidence="7" type="ORF">Fuma_01581</name>
</gene>
<feature type="transmembrane region" description="Helical" evidence="6">
    <location>
        <begin position="284"/>
        <end position="302"/>
    </location>
</feature>
<dbReference type="STRING" id="1891926.Fuma_01581"/>
<evidence type="ECO:0000256" key="2">
    <source>
        <dbReference type="ARBA" id="ARBA00022692"/>
    </source>
</evidence>
<proteinExistence type="predicted"/>
<feature type="transmembrane region" description="Helical" evidence="6">
    <location>
        <begin position="254"/>
        <end position="277"/>
    </location>
</feature>
<dbReference type="PANTHER" id="PTHR30474">
    <property type="entry name" value="CELL CYCLE PROTEIN"/>
    <property type="match status" value="1"/>
</dbReference>
<feature type="transmembrane region" description="Helical" evidence="6">
    <location>
        <begin position="92"/>
        <end position="107"/>
    </location>
</feature>